<evidence type="ECO:0000313" key="4">
    <source>
        <dbReference type="Proteomes" id="UP000198814"/>
    </source>
</evidence>
<dbReference type="GO" id="GO:0009190">
    <property type="term" value="P:cyclic nucleotide biosynthetic process"/>
    <property type="evidence" value="ECO:0007669"/>
    <property type="project" value="InterPro"/>
</dbReference>
<dbReference type="STRING" id="42354.SAMN05216333_1364"/>
<dbReference type="Pfam" id="PF05226">
    <property type="entry name" value="CHASE2"/>
    <property type="match status" value="1"/>
</dbReference>
<feature type="domain" description="Guanylate cyclase" evidence="2">
    <location>
        <begin position="477"/>
        <end position="616"/>
    </location>
</feature>
<dbReference type="Gene3D" id="3.30.70.1230">
    <property type="entry name" value="Nucleotide cyclase"/>
    <property type="match status" value="1"/>
</dbReference>
<protein>
    <submittedName>
        <fullName evidence="3">Adenylate cyclase</fullName>
    </submittedName>
</protein>
<evidence type="ECO:0000256" key="1">
    <source>
        <dbReference type="SAM" id="Phobius"/>
    </source>
</evidence>
<dbReference type="PANTHER" id="PTHR43081">
    <property type="entry name" value="ADENYLATE CYCLASE, TERMINAL-DIFFERENTIATION SPECIFIC-RELATED"/>
    <property type="match status" value="1"/>
</dbReference>
<dbReference type="Proteomes" id="UP000198814">
    <property type="component" value="Unassembled WGS sequence"/>
</dbReference>
<dbReference type="EMBL" id="FODO01000036">
    <property type="protein sequence ID" value="SEP02866.1"/>
    <property type="molecule type" value="Genomic_DNA"/>
</dbReference>
<dbReference type="RefSeq" id="WP_090322259.1">
    <property type="nucleotide sequence ID" value="NZ_FNOE01000040.1"/>
</dbReference>
<keyword evidence="1" id="KW-1133">Transmembrane helix</keyword>
<dbReference type="InterPro" id="IPR050697">
    <property type="entry name" value="Adenylyl/Guanylyl_Cyclase_3/4"/>
</dbReference>
<dbReference type="InterPro" id="IPR001054">
    <property type="entry name" value="A/G_cyclase"/>
</dbReference>
<dbReference type="PROSITE" id="PS50125">
    <property type="entry name" value="GUANYLATE_CYCLASE_2"/>
    <property type="match status" value="1"/>
</dbReference>
<dbReference type="AlphaFoldDB" id="A0A1H8UIE9"/>
<accession>A0A1H8UIE9</accession>
<dbReference type="SMART" id="SM01080">
    <property type="entry name" value="CHASE2"/>
    <property type="match status" value="1"/>
</dbReference>
<dbReference type="PANTHER" id="PTHR43081:SF1">
    <property type="entry name" value="ADENYLATE CYCLASE, TERMINAL-DIFFERENTIATION SPECIFIC"/>
    <property type="match status" value="1"/>
</dbReference>
<organism evidence="3 4">
    <name type="scientific">Nitrosomonas oligotropha</name>
    <dbReference type="NCBI Taxonomy" id="42354"/>
    <lineage>
        <taxon>Bacteria</taxon>
        <taxon>Pseudomonadati</taxon>
        <taxon>Pseudomonadota</taxon>
        <taxon>Betaproteobacteria</taxon>
        <taxon>Nitrosomonadales</taxon>
        <taxon>Nitrosomonadaceae</taxon>
        <taxon>Nitrosomonas</taxon>
    </lineage>
</organism>
<feature type="transmembrane region" description="Helical" evidence="1">
    <location>
        <begin position="425"/>
        <end position="445"/>
    </location>
</feature>
<gene>
    <name evidence="3" type="ORF">SAMN05216333_1364</name>
</gene>
<dbReference type="InterPro" id="IPR007890">
    <property type="entry name" value="CHASE2"/>
</dbReference>
<proteinExistence type="predicted"/>
<dbReference type="InterPro" id="IPR029787">
    <property type="entry name" value="Nucleotide_cyclase"/>
</dbReference>
<feature type="transmembrane region" description="Helical" evidence="1">
    <location>
        <begin position="372"/>
        <end position="389"/>
    </location>
</feature>
<keyword evidence="1" id="KW-0812">Transmembrane</keyword>
<sequence length="729" mass="81558">MVRWLKYFFLGIFTGLLGVTLYLSPAGLWLEERFGLNALFLLRGAIQAPDEVVVVALDQQSAAQLKLHVKPRLWPRSIHARLIDQLAAAGANTIIFDLIFDIPSDIPEQDEELANAIKRAGNVLLVERLDYQDSALLNQLDGITYQAFIQEGATQLLPIIGEAAKARAPFTLPKAERVHHYWTFKSHAGDIATVPVVVLQLYAAALYEDFARLLNSAEPELATQLPARINEETDIEDLILTLRNLFAGNPRLAIQMKEGLDRDRHLKPEEKKLLRSLLDLYAGDQTRYLNFYGPPRSIKTISYDQALQLEKGALKNKVVFVGFSGATQSEQEIVRDDYPTVFSNPDGLYISGVEIAATAFANLLENKPVRPLSLAGNLSILFLLGFAIGMATQILSTRKTIALSLSVVLIYTFIAYSFFKNTLIWLPVIIPALLVLVALMLAWVLKILKLEGFIGKSGPARELDQIIGEQAGRFSGACLTTDIEGYTTLSESMNPSTLEKLMTGYRVVLRSAIDQHYGRVMDTTGDSSLSIWIKKLENPVTQKFFNWIKKPSNSAEKLNVCKAALDLSAAIERFNKLHNPPLPTRIGLHFGDMSLNKSDGTYRVTGDVVNTANRIQNANKILKTRILLSSDVIEELDDFLVRPLGSFQLPGRIQSVALFELIAYRQSASRQQLWLCEIFTQALNAYQLKQWAEASQYFYDILREFPSDGPTHHFLSLCSKYQMNPPRNP</sequence>
<dbReference type="CDD" id="cd07302">
    <property type="entry name" value="CHD"/>
    <property type="match status" value="1"/>
</dbReference>
<dbReference type="GO" id="GO:0035556">
    <property type="term" value="P:intracellular signal transduction"/>
    <property type="evidence" value="ECO:0007669"/>
    <property type="project" value="InterPro"/>
</dbReference>
<feature type="transmembrane region" description="Helical" evidence="1">
    <location>
        <begin position="7"/>
        <end position="30"/>
    </location>
</feature>
<evidence type="ECO:0000259" key="2">
    <source>
        <dbReference type="PROSITE" id="PS50125"/>
    </source>
</evidence>
<feature type="transmembrane region" description="Helical" evidence="1">
    <location>
        <begin position="401"/>
        <end position="419"/>
    </location>
</feature>
<dbReference type="GO" id="GO:0004016">
    <property type="term" value="F:adenylate cyclase activity"/>
    <property type="evidence" value="ECO:0007669"/>
    <property type="project" value="UniProtKB-ARBA"/>
</dbReference>
<name>A0A1H8UIE9_9PROT</name>
<keyword evidence="1" id="KW-0472">Membrane</keyword>
<dbReference type="SUPFAM" id="SSF55073">
    <property type="entry name" value="Nucleotide cyclase"/>
    <property type="match status" value="1"/>
</dbReference>
<reference evidence="4" key="1">
    <citation type="submission" date="2016-10" db="EMBL/GenBank/DDBJ databases">
        <authorList>
            <person name="Varghese N."/>
            <person name="Submissions S."/>
        </authorList>
    </citation>
    <scope>NUCLEOTIDE SEQUENCE [LARGE SCALE GENOMIC DNA]</scope>
    <source>
        <strain evidence="4">Nm76</strain>
    </source>
</reference>
<dbReference type="OrthoDB" id="9802500at2"/>
<dbReference type="Pfam" id="PF00211">
    <property type="entry name" value="Guanylate_cyc"/>
    <property type="match status" value="1"/>
</dbReference>
<keyword evidence="4" id="KW-1185">Reference proteome</keyword>
<evidence type="ECO:0000313" key="3">
    <source>
        <dbReference type="EMBL" id="SEP02866.1"/>
    </source>
</evidence>